<dbReference type="InterPro" id="IPR046947">
    <property type="entry name" value="LytR-like"/>
</dbReference>
<dbReference type="SUPFAM" id="SSF52172">
    <property type="entry name" value="CheY-like"/>
    <property type="match status" value="1"/>
</dbReference>
<dbReference type="PANTHER" id="PTHR37299:SF1">
    <property type="entry name" value="STAGE 0 SPORULATION PROTEIN A HOMOLOG"/>
    <property type="match status" value="1"/>
</dbReference>
<dbReference type="InterPro" id="IPR001789">
    <property type="entry name" value="Sig_transdc_resp-reg_receiver"/>
</dbReference>
<dbReference type="Proteomes" id="UP001595805">
    <property type="component" value="Unassembled WGS sequence"/>
</dbReference>
<name>A0ABV8ANR6_9BACT</name>
<dbReference type="Gene3D" id="2.40.50.1020">
    <property type="entry name" value="LytTr DNA-binding domain"/>
    <property type="match status" value="1"/>
</dbReference>
<dbReference type="EMBL" id="JBHRZS010000002">
    <property type="protein sequence ID" value="MFC3878565.1"/>
    <property type="molecule type" value="Genomic_DNA"/>
</dbReference>
<dbReference type="PROSITE" id="PS50930">
    <property type="entry name" value="HTH_LYTTR"/>
    <property type="match status" value="1"/>
</dbReference>
<gene>
    <name evidence="4" type="ORF">ACFOSV_00165</name>
</gene>
<accession>A0ABV8ANR6</accession>
<evidence type="ECO:0000313" key="4">
    <source>
        <dbReference type="EMBL" id="MFC3878565.1"/>
    </source>
</evidence>
<comment type="caution">
    <text evidence="4">The sequence shown here is derived from an EMBL/GenBank/DDBJ whole genome shotgun (WGS) entry which is preliminary data.</text>
</comment>
<dbReference type="InterPro" id="IPR007492">
    <property type="entry name" value="LytTR_DNA-bd_dom"/>
</dbReference>
<dbReference type="Pfam" id="PF04397">
    <property type="entry name" value="LytTR"/>
    <property type="match status" value="1"/>
</dbReference>
<sequence length="243" mass="27885">MIRAIIIDDEPLAAGVVQEFLAELPEFEVVAMCQDGFQGLKAIQEWKPDLIFLDVQMPKITGFEMLELVDNPPAVIFTTAYDEYAVKAFDARAIDYLMKPFSKSRFQQAVDRFLKNRTSEAVQEEGDGLDNLAEKNHRLVVRVKNEIKIIPTSEVRFFEAQDDYVEIHTPEGKFLKKMTMKSLEQALEEGKFARTHRSFLVNIDQITKIEPYERDSYLLMLKSGEKIPVSKSGYSRLRLVLGL</sequence>
<dbReference type="Pfam" id="PF00072">
    <property type="entry name" value="Response_reg"/>
    <property type="match status" value="1"/>
</dbReference>
<organism evidence="4 5">
    <name type="scientific">Algoriphagus namhaensis</name>
    <dbReference type="NCBI Taxonomy" id="915353"/>
    <lineage>
        <taxon>Bacteria</taxon>
        <taxon>Pseudomonadati</taxon>
        <taxon>Bacteroidota</taxon>
        <taxon>Cytophagia</taxon>
        <taxon>Cytophagales</taxon>
        <taxon>Cyclobacteriaceae</taxon>
        <taxon>Algoriphagus</taxon>
    </lineage>
</organism>
<dbReference type="Gene3D" id="3.40.50.2300">
    <property type="match status" value="1"/>
</dbReference>
<reference evidence="5" key="1">
    <citation type="journal article" date="2019" name="Int. J. Syst. Evol. Microbiol.">
        <title>The Global Catalogue of Microorganisms (GCM) 10K type strain sequencing project: providing services to taxonomists for standard genome sequencing and annotation.</title>
        <authorList>
            <consortium name="The Broad Institute Genomics Platform"/>
            <consortium name="The Broad Institute Genome Sequencing Center for Infectious Disease"/>
            <person name="Wu L."/>
            <person name="Ma J."/>
        </authorList>
    </citation>
    <scope>NUCLEOTIDE SEQUENCE [LARGE SCALE GENOMIC DNA]</scope>
    <source>
        <strain evidence="5">CCUG 60523</strain>
    </source>
</reference>
<evidence type="ECO:0000259" key="3">
    <source>
        <dbReference type="PROSITE" id="PS50930"/>
    </source>
</evidence>
<dbReference type="InterPro" id="IPR011006">
    <property type="entry name" value="CheY-like_superfamily"/>
</dbReference>
<feature type="domain" description="HTH LytTR-type" evidence="3">
    <location>
        <begin position="139"/>
        <end position="243"/>
    </location>
</feature>
<dbReference type="SMART" id="SM00448">
    <property type="entry name" value="REC"/>
    <property type="match status" value="1"/>
</dbReference>
<keyword evidence="5" id="KW-1185">Reference proteome</keyword>
<feature type="modified residue" description="4-aspartylphosphate" evidence="1">
    <location>
        <position position="54"/>
    </location>
</feature>
<evidence type="ECO:0000259" key="2">
    <source>
        <dbReference type="PROSITE" id="PS50110"/>
    </source>
</evidence>
<dbReference type="RefSeq" id="WP_377902169.1">
    <property type="nucleotide sequence ID" value="NZ_JBHRZS010000002.1"/>
</dbReference>
<keyword evidence="1" id="KW-0597">Phosphoprotein</keyword>
<evidence type="ECO:0000313" key="5">
    <source>
        <dbReference type="Proteomes" id="UP001595805"/>
    </source>
</evidence>
<dbReference type="SMART" id="SM00850">
    <property type="entry name" value="LytTR"/>
    <property type="match status" value="1"/>
</dbReference>
<dbReference type="PROSITE" id="PS50110">
    <property type="entry name" value="RESPONSE_REGULATORY"/>
    <property type="match status" value="1"/>
</dbReference>
<protein>
    <submittedName>
        <fullName evidence="4">LytR/AlgR family response regulator transcription factor</fullName>
    </submittedName>
</protein>
<evidence type="ECO:0000256" key="1">
    <source>
        <dbReference type="PROSITE-ProRule" id="PRU00169"/>
    </source>
</evidence>
<dbReference type="PANTHER" id="PTHR37299">
    <property type="entry name" value="TRANSCRIPTIONAL REGULATOR-RELATED"/>
    <property type="match status" value="1"/>
</dbReference>
<feature type="domain" description="Response regulatory" evidence="2">
    <location>
        <begin position="3"/>
        <end position="114"/>
    </location>
</feature>
<proteinExistence type="predicted"/>